<feature type="domain" description="HIT" evidence="4">
    <location>
        <begin position="5"/>
        <end position="114"/>
    </location>
</feature>
<dbReference type="SUPFAM" id="SSF54197">
    <property type="entry name" value="HIT-like"/>
    <property type="match status" value="1"/>
</dbReference>
<dbReference type="Gene3D" id="3.30.428.10">
    <property type="entry name" value="HIT-like"/>
    <property type="match status" value="1"/>
</dbReference>
<accession>A0A4R8GXU6</accession>
<dbReference type="Pfam" id="PF01230">
    <property type="entry name" value="HIT"/>
    <property type="match status" value="1"/>
</dbReference>
<dbReference type="AlphaFoldDB" id="A0A4R8GXU6"/>
<organism evidence="5 6">
    <name type="scientific">Orenia marismortui</name>
    <dbReference type="NCBI Taxonomy" id="46469"/>
    <lineage>
        <taxon>Bacteria</taxon>
        <taxon>Bacillati</taxon>
        <taxon>Bacillota</taxon>
        <taxon>Clostridia</taxon>
        <taxon>Halanaerobiales</taxon>
        <taxon>Halobacteroidaceae</taxon>
        <taxon>Orenia</taxon>
    </lineage>
</organism>
<evidence type="ECO:0000313" key="5">
    <source>
        <dbReference type="EMBL" id="TDX51069.1"/>
    </source>
</evidence>
<dbReference type="PANTHER" id="PTHR23089">
    <property type="entry name" value="HISTIDINE TRIAD HIT PROTEIN"/>
    <property type="match status" value="1"/>
</dbReference>
<dbReference type="InterPro" id="IPR011146">
    <property type="entry name" value="HIT-like"/>
</dbReference>
<evidence type="ECO:0000256" key="1">
    <source>
        <dbReference type="PIRSR" id="PIRSR601310-1"/>
    </source>
</evidence>
<dbReference type="InterPro" id="IPR001310">
    <property type="entry name" value="Histidine_triad_HIT"/>
</dbReference>
<dbReference type="PROSITE" id="PS51084">
    <property type="entry name" value="HIT_2"/>
    <property type="match status" value="1"/>
</dbReference>
<dbReference type="CDD" id="cd01276">
    <property type="entry name" value="PKCI_related"/>
    <property type="match status" value="1"/>
</dbReference>
<feature type="short sequence motif" description="Histidine triad motif" evidence="2 3">
    <location>
        <begin position="98"/>
        <end position="102"/>
    </location>
</feature>
<protein>
    <submittedName>
        <fullName evidence="5">Histidine triad (HIT) family protein</fullName>
    </submittedName>
</protein>
<dbReference type="STRING" id="926561.GCA_000379025_00586"/>
<dbReference type="InterPro" id="IPR036265">
    <property type="entry name" value="HIT-like_sf"/>
</dbReference>
<dbReference type="Proteomes" id="UP000295832">
    <property type="component" value="Unassembled WGS sequence"/>
</dbReference>
<proteinExistence type="predicted"/>
<evidence type="ECO:0000256" key="3">
    <source>
        <dbReference type="PROSITE-ProRule" id="PRU00464"/>
    </source>
</evidence>
<dbReference type="EMBL" id="SOEG01000016">
    <property type="protein sequence ID" value="TDX51069.1"/>
    <property type="molecule type" value="Genomic_DNA"/>
</dbReference>
<dbReference type="PRINTS" id="PR00332">
    <property type="entry name" value="HISTRIAD"/>
</dbReference>
<name>A0A4R8GXU6_9FIRM</name>
<keyword evidence="6" id="KW-1185">Reference proteome</keyword>
<evidence type="ECO:0000259" key="4">
    <source>
        <dbReference type="PROSITE" id="PS51084"/>
    </source>
</evidence>
<reference evidence="5 6" key="1">
    <citation type="submission" date="2019-03" db="EMBL/GenBank/DDBJ databases">
        <title>Subsurface microbial communities from deep shales in Ohio and West Virginia, USA.</title>
        <authorList>
            <person name="Wrighton K."/>
        </authorList>
    </citation>
    <scope>NUCLEOTIDE SEQUENCE [LARGE SCALE GENOMIC DNA]</scope>
    <source>
        <strain evidence="5 6">MSL 6dP</strain>
    </source>
</reference>
<sequence length="114" mass="12828">MEDCIFCKVVSGEIESNIIYEDDKVVAFEDINPQAPVHYLVIPKKHIPTLLEIKDEDQKLIGHIYSVISKLAKKEGIAEDGFRVVSNCNEAGGQTVYHIHYHLLGGRNLQWPPG</sequence>
<dbReference type="GO" id="GO:0003824">
    <property type="term" value="F:catalytic activity"/>
    <property type="evidence" value="ECO:0007669"/>
    <property type="project" value="InterPro"/>
</dbReference>
<feature type="active site" description="Tele-AMP-histidine intermediate" evidence="1">
    <location>
        <position position="100"/>
    </location>
</feature>
<evidence type="ECO:0000256" key="2">
    <source>
        <dbReference type="PIRSR" id="PIRSR601310-3"/>
    </source>
</evidence>
<dbReference type="RefSeq" id="WP_134117117.1">
    <property type="nucleotide sequence ID" value="NZ_SOEG01000016.1"/>
</dbReference>
<evidence type="ECO:0000313" key="6">
    <source>
        <dbReference type="Proteomes" id="UP000295832"/>
    </source>
</evidence>
<gene>
    <name evidence="5" type="ORF">C7959_11647</name>
</gene>
<comment type="caution">
    <text evidence="5">The sequence shown here is derived from an EMBL/GenBank/DDBJ whole genome shotgun (WGS) entry which is preliminary data.</text>
</comment>